<dbReference type="PIRSF" id="PIRSF006707">
    <property type="entry name" value="MJ1563"/>
    <property type="match status" value="1"/>
</dbReference>
<evidence type="ECO:0000256" key="2">
    <source>
        <dbReference type="ARBA" id="ARBA00023125"/>
    </source>
</evidence>
<dbReference type="KEGG" id="npy:NPRO_13020"/>
<feature type="domain" description="HTH marR-type" evidence="5">
    <location>
        <begin position="33"/>
        <end position="91"/>
    </location>
</feature>
<dbReference type="GO" id="GO:0003700">
    <property type="term" value="F:DNA-binding transcription factor activity"/>
    <property type="evidence" value="ECO:0007669"/>
    <property type="project" value="InterPro"/>
</dbReference>
<keyword evidence="1 4" id="KW-0805">Transcription regulation</keyword>
<dbReference type="PANTHER" id="PTHR38465">
    <property type="entry name" value="HTH-TYPE TRANSCRIPTIONAL REGULATOR MJ1563-RELATED"/>
    <property type="match status" value="1"/>
</dbReference>
<organism evidence="6 7">
    <name type="scientific">Candidatus Nitrosymbiomonas proteolyticus</name>
    <dbReference type="NCBI Taxonomy" id="2608984"/>
    <lineage>
        <taxon>Bacteria</taxon>
        <taxon>Bacillati</taxon>
        <taxon>Armatimonadota</taxon>
        <taxon>Armatimonadota incertae sedis</taxon>
        <taxon>Candidatus Nitrosymbiomonas</taxon>
    </lineage>
</organism>
<proteinExistence type="inferred from homology"/>
<gene>
    <name evidence="6" type="ORF">NPRO_13020</name>
</gene>
<dbReference type="SUPFAM" id="SSF46785">
    <property type="entry name" value="Winged helix' DNA-binding domain"/>
    <property type="match status" value="1"/>
</dbReference>
<dbReference type="Proteomes" id="UP000662873">
    <property type="component" value="Chromosome"/>
</dbReference>
<dbReference type="Gene3D" id="1.10.10.10">
    <property type="entry name" value="Winged helix-like DNA-binding domain superfamily/Winged helix DNA-binding domain"/>
    <property type="match status" value="1"/>
</dbReference>
<sequence length="189" mass="21410">MSKNFENSNETESIGAAQSLFILEWGRMSSSWGINRTMAQIHALLFVTGRALGVDEIMSALQISRGNASMNLRELMDWGIVRRFRKPGDRKDTYVSDSDAWRMFLRVARAKKRRELDPTAEAIRECLGKLPAHAQSEGAQILKERLNDLLDVFRTLDLIYEHALATDEAFEQTLRLFRPTPDGPATDAP</sequence>
<dbReference type="InterPro" id="IPR011991">
    <property type="entry name" value="ArsR-like_HTH"/>
</dbReference>
<evidence type="ECO:0000256" key="1">
    <source>
        <dbReference type="ARBA" id="ARBA00023015"/>
    </source>
</evidence>
<dbReference type="InterPro" id="IPR036388">
    <property type="entry name" value="WH-like_DNA-bd_sf"/>
</dbReference>
<name>A0A809S4M0_9BACT</name>
<dbReference type="CDD" id="cd00090">
    <property type="entry name" value="HTH_ARSR"/>
    <property type="match status" value="1"/>
</dbReference>
<reference evidence="6" key="1">
    <citation type="journal article" name="DNA Res.">
        <title>The physiological potential of anammox bacteria as revealed by their core genome structure.</title>
        <authorList>
            <person name="Okubo T."/>
            <person name="Toyoda A."/>
            <person name="Fukuhara K."/>
            <person name="Uchiyama I."/>
            <person name="Harigaya Y."/>
            <person name="Kuroiwa M."/>
            <person name="Suzuki T."/>
            <person name="Murakami Y."/>
            <person name="Suwa Y."/>
            <person name="Takami H."/>
        </authorList>
    </citation>
    <scope>NUCLEOTIDE SEQUENCE</scope>
    <source>
        <strain evidence="6">317325-2</strain>
    </source>
</reference>
<keyword evidence="2 4" id="KW-0238">DNA-binding</keyword>
<keyword evidence="3 4" id="KW-0804">Transcription</keyword>
<dbReference type="GO" id="GO:0003677">
    <property type="term" value="F:DNA binding"/>
    <property type="evidence" value="ECO:0007669"/>
    <property type="project" value="UniProtKB-UniRule"/>
</dbReference>
<evidence type="ECO:0000313" key="6">
    <source>
        <dbReference type="EMBL" id="BBO23707.1"/>
    </source>
</evidence>
<evidence type="ECO:0000256" key="3">
    <source>
        <dbReference type="ARBA" id="ARBA00023163"/>
    </source>
</evidence>
<dbReference type="EMBL" id="AP021858">
    <property type="protein sequence ID" value="BBO23707.1"/>
    <property type="molecule type" value="Genomic_DNA"/>
</dbReference>
<evidence type="ECO:0000256" key="4">
    <source>
        <dbReference type="PIRNR" id="PIRNR006707"/>
    </source>
</evidence>
<dbReference type="InterPro" id="IPR036390">
    <property type="entry name" value="WH_DNA-bd_sf"/>
</dbReference>
<comment type="similarity">
    <text evidence="4">Belongs to the GbsR family.</text>
</comment>
<protein>
    <recommendedName>
        <fullName evidence="4">HTH-type transcriptional regulator</fullName>
    </recommendedName>
</protein>
<evidence type="ECO:0000259" key="5">
    <source>
        <dbReference type="Pfam" id="PF12802"/>
    </source>
</evidence>
<dbReference type="Pfam" id="PF12802">
    <property type="entry name" value="MarR_2"/>
    <property type="match status" value="1"/>
</dbReference>
<dbReference type="InterPro" id="IPR000835">
    <property type="entry name" value="HTH_MarR-typ"/>
</dbReference>
<evidence type="ECO:0000313" key="7">
    <source>
        <dbReference type="Proteomes" id="UP000662873"/>
    </source>
</evidence>
<accession>A0A809S4M0</accession>
<dbReference type="InterPro" id="IPR052362">
    <property type="entry name" value="HTH-GbsR_regulator"/>
</dbReference>
<dbReference type="AlphaFoldDB" id="A0A809S4M0"/>
<dbReference type="InterPro" id="IPR026282">
    <property type="entry name" value="MJ1563"/>
</dbReference>
<dbReference type="PANTHER" id="PTHR38465:SF1">
    <property type="entry name" value="HTH-TYPE TRANSCRIPTIONAL REGULATOR MJ1563-RELATED"/>
    <property type="match status" value="1"/>
</dbReference>